<dbReference type="Proteomes" id="UP000001396">
    <property type="component" value="Unassembled WGS sequence"/>
</dbReference>
<dbReference type="AlphaFoldDB" id="D3BQ91"/>
<dbReference type="SUPFAM" id="SSF51695">
    <property type="entry name" value="PLC-like phosphodiesterases"/>
    <property type="match status" value="1"/>
</dbReference>
<dbReference type="Gene3D" id="2.30.29.30">
    <property type="entry name" value="Pleckstrin-homology domain (PH domain)/Phosphotyrosine-binding domain (PTB)"/>
    <property type="match status" value="1"/>
</dbReference>
<dbReference type="InterPro" id="IPR000008">
    <property type="entry name" value="C2_dom"/>
</dbReference>
<feature type="domain" description="C2" evidence="9">
    <location>
        <begin position="673"/>
        <end position="800"/>
    </location>
</feature>
<sequence length="827" mass="93838">MADTTSADNTIYENGMLEFQQHFNFDSLRKPLAVDSKGLENEEHTSKIFNDLENFKLGVPITLINSKGKANTQKIVFNLRKHLLLCSKKKIPLSQIDEIRVGQKTNVFNNYQLKADVNHKIDVANCKSFSLMYTGKRNMSKSLDFICETEQERRLMVSAFYHTICSAKSLDNEMGFVMREFNSFGKDSLNRDEIKKLLERLNYTTSSEMLARMMAMVDRNDDCNLDFVEFSDLLKYLRSRPEIKMIFERYSSDSAQHLTIPQMIRFFKEEQQEDWKESDCIALITKYNHEELPHILFEQLEDYIVSDFNSAAIPKTRTIYQDTNRPITEYFINSSHNTYLAGHQLKGESSSEMYVKTLKSGVRCVELDVWDGADGEPIIFHGKTLTSQIKFSHVCQTIKTCAFEISPFPVILSLEVHCSVPQQIRMAHHLVEIFGDMLPTPLAEDAKVFPTLEQLKHKILLKGHRAAQVATTPGEIQDILNEDEDEQEEELDSSAGSVSASSSSSAASPSLTSSTSSSILKLGSSLATSLKLKKKKDDGAKKKPVKVKIADELSRLIYLIGSGYKSPDLSKMKSPAYMHSLSEGAINNVLGSYDSGKVVNLTQTHFIRGYPRGTRFDSSNFDPCPGWSLGMQMIALNHQTSSEPIWVNEGMFDDNGSSGFVLKPPALWFESNPSMQFDPTIQIRHPASKYSKLCVEVISGRQLPKYTKTTGGEVIDPFVTVSIHGCKYDKAEYKTKVIDNNGFNPYWGEEFTFPLINSQLAMLLIRVDDKDAFHRHNRIGHYSIRVENIRPGFRMIKLRNDVGDIIPLCNLLLRFTLLPIKKNDKKY</sequence>
<dbReference type="EMBL" id="ADBJ01000047">
    <property type="protein sequence ID" value="EFA76311.1"/>
    <property type="molecule type" value="Genomic_DNA"/>
</dbReference>
<evidence type="ECO:0000313" key="13">
    <source>
        <dbReference type="Proteomes" id="UP000001396"/>
    </source>
</evidence>
<evidence type="ECO:0000256" key="6">
    <source>
        <dbReference type="ARBA" id="ARBA00023224"/>
    </source>
</evidence>
<dbReference type="CDD" id="cd15898">
    <property type="entry name" value="EFh_PI-PLC"/>
    <property type="match status" value="1"/>
</dbReference>
<dbReference type="InterPro" id="IPR011992">
    <property type="entry name" value="EF-hand-dom_pair"/>
</dbReference>
<dbReference type="GeneID" id="31365545"/>
<organism evidence="12 13">
    <name type="scientific">Heterostelium pallidum (strain ATCC 26659 / Pp 5 / PN500)</name>
    <name type="common">Cellular slime mold</name>
    <name type="synonym">Polysphondylium pallidum</name>
    <dbReference type="NCBI Taxonomy" id="670386"/>
    <lineage>
        <taxon>Eukaryota</taxon>
        <taxon>Amoebozoa</taxon>
        <taxon>Evosea</taxon>
        <taxon>Eumycetozoa</taxon>
        <taxon>Dictyostelia</taxon>
        <taxon>Acytosteliales</taxon>
        <taxon>Acytosteliaceae</taxon>
        <taxon>Heterostelium</taxon>
    </lineage>
</organism>
<evidence type="ECO:0000259" key="11">
    <source>
        <dbReference type="PROSITE" id="PS50222"/>
    </source>
</evidence>
<evidence type="ECO:0000259" key="10">
    <source>
        <dbReference type="PROSITE" id="PS50008"/>
    </source>
</evidence>
<keyword evidence="5 7" id="KW-0443">Lipid metabolism</keyword>
<dbReference type="SMART" id="SM00148">
    <property type="entry name" value="PLCXc"/>
    <property type="match status" value="1"/>
</dbReference>
<name>D3BQ91_HETP5</name>
<dbReference type="InParanoid" id="D3BQ91"/>
<dbReference type="PANTHER" id="PTHR10336:SF36">
    <property type="entry name" value="1-PHOSPHATIDYLINOSITOL 4,5-BISPHOSPHATE PHOSPHODIESTERASE BETA-4"/>
    <property type="match status" value="1"/>
</dbReference>
<evidence type="ECO:0000256" key="1">
    <source>
        <dbReference type="ARBA" id="ARBA00001913"/>
    </source>
</evidence>
<protein>
    <recommendedName>
        <fullName evidence="2 7">Phosphoinositide phospholipase C</fullName>
        <ecNumber evidence="2 7">3.1.4.11</ecNumber>
    </recommendedName>
</protein>
<dbReference type="InterPro" id="IPR011993">
    <property type="entry name" value="PH-like_dom_sf"/>
</dbReference>
<keyword evidence="6" id="KW-0807">Transducer</keyword>
<dbReference type="InterPro" id="IPR017946">
    <property type="entry name" value="PLC-like_Pdiesterase_TIM-brl"/>
</dbReference>
<proteinExistence type="predicted"/>
<feature type="compositionally biased region" description="Low complexity" evidence="8">
    <location>
        <begin position="493"/>
        <end position="516"/>
    </location>
</feature>
<feature type="region of interest" description="Disordered" evidence="8">
    <location>
        <begin position="483"/>
        <end position="516"/>
    </location>
</feature>
<dbReference type="OMA" id="HWQREMS"/>
<dbReference type="GO" id="GO:0051209">
    <property type="term" value="P:release of sequestered calcium ion into cytosol"/>
    <property type="evidence" value="ECO:0007669"/>
    <property type="project" value="TreeGrafter"/>
</dbReference>
<feature type="compositionally biased region" description="Acidic residues" evidence="8">
    <location>
        <begin position="483"/>
        <end position="492"/>
    </location>
</feature>
<dbReference type="GO" id="GO:0048015">
    <property type="term" value="P:phosphatidylinositol-mediated signaling"/>
    <property type="evidence" value="ECO:0007669"/>
    <property type="project" value="TreeGrafter"/>
</dbReference>
<dbReference type="PANTHER" id="PTHR10336">
    <property type="entry name" value="PHOSPHOINOSITIDE-SPECIFIC PHOSPHOLIPASE C FAMILY PROTEIN"/>
    <property type="match status" value="1"/>
</dbReference>
<feature type="domain" description="EF-hand" evidence="11">
    <location>
        <begin position="205"/>
        <end position="240"/>
    </location>
</feature>
<comment type="cofactor">
    <cofactor evidence="1">
        <name>Ca(2+)</name>
        <dbReference type="ChEBI" id="CHEBI:29108"/>
    </cofactor>
</comment>
<dbReference type="GO" id="GO:0005509">
    <property type="term" value="F:calcium ion binding"/>
    <property type="evidence" value="ECO:0007669"/>
    <property type="project" value="InterPro"/>
</dbReference>
<dbReference type="Pfam" id="PF00388">
    <property type="entry name" value="PI-PLC-X"/>
    <property type="match status" value="1"/>
</dbReference>
<dbReference type="GO" id="GO:0004435">
    <property type="term" value="F:phosphatidylinositol-4,5-bisphosphate phospholipase C activity"/>
    <property type="evidence" value="ECO:0007669"/>
    <property type="project" value="UniProtKB-EC"/>
</dbReference>
<dbReference type="Pfam" id="PF00168">
    <property type="entry name" value="C2"/>
    <property type="match status" value="1"/>
</dbReference>
<evidence type="ECO:0000256" key="7">
    <source>
        <dbReference type="RuleBase" id="RU361133"/>
    </source>
</evidence>
<dbReference type="RefSeq" id="XP_020428443.1">
    <property type="nucleotide sequence ID" value="XM_020580858.1"/>
</dbReference>
<dbReference type="InterPro" id="IPR002048">
    <property type="entry name" value="EF_hand_dom"/>
</dbReference>
<dbReference type="SUPFAM" id="SSF47473">
    <property type="entry name" value="EF-hand"/>
    <property type="match status" value="1"/>
</dbReference>
<dbReference type="SUPFAM" id="SSF49562">
    <property type="entry name" value="C2 domain (Calcium/lipid-binding domain, CaLB)"/>
    <property type="match status" value="1"/>
</dbReference>
<dbReference type="InterPro" id="IPR015359">
    <property type="entry name" value="PLC_EF-hand-like"/>
</dbReference>
<dbReference type="PROSITE" id="PS50007">
    <property type="entry name" value="PIPLC_X_DOMAIN"/>
    <property type="match status" value="1"/>
</dbReference>
<evidence type="ECO:0000256" key="5">
    <source>
        <dbReference type="ARBA" id="ARBA00023098"/>
    </source>
</evidence>
<dbReference type="PROSITE" id="PS50008">
    <property type="entry name" value="PIPLC_Y_DOMAIN"/>
    <property type="match status" value="1"/>
</dbReference>
<evidence type="ECO:0000259" key="9">
    <source>
        <dbReference type="PROSITE" id="PS50004"/>
    </source>
</evidence>
<dbReference type="InterPro" id="IPR001711">
    <property type="entry name" value="PLipase_C_Pinositol-sp_Y"/>
</dbReference>
<evidence type="ECO:0000256" key="3">
    <source>
        <dbReference type="ARBA" id="ARBA00022801"/>
    </source>
</evidence>
<dbReference type="Gene3D" id="2.60.40.150">
    <property type="entry name" value="C2 domain"/>
    <property type="match status" value="1"/>
</dbReference>
<dbReference type="GO" id="GO:0016042">
    <property type="term" value="P:lipid catabolic process"/>
    <property type="evidence" value="ECO:0007669"/>
    <property type="project" value="UniProtKB-KW"/>
</dbReference>
<dbReference type="EC" id="3.1.4.11" evidence="2 7"/>
<dbReference type="InterPro" id="IPR000909">
    <property type="entry name" value="PLipase_C_PInositol-sp_X_dom"/>
</dbReference>
<accession>D3BQ91</accession>
<dbReference type="PROSITE" id="PS50222">
    <property type="entry name" value="EF_HAND_2"/>
    <property type="match status" value="1"/>
</dbReference>
<dbReference type="SUPFAM" id="SSF50729">
    <property type="entry name" value="PH domain-like"/>
    <property type="match status" value="1"/>
</dbReference>
<dbReference type="Pfam" id="PF09279">
    <property type="entry name" value="EF-hand_like"/>
    <property type="match status" value="1"/>
</dbReference>
<dbReference type="CDD" id="cd00275">
    <property type="entry name" value="C2_PLC_like"/>
    <property type="match status" value="1"/>
</dbReference>
<dbReference type="InterPro" id="IPR001192">
    <property type="entry name" value="PI-PLC_fam"/>
</dbReference>
<gene>
    <name evidence="12" type="primary">plc</name>
    <name evidence="12" type="ORF">PPL_10074</name>
</gene>
<evidence type="ECO:0000256" key="4">
    <source>
        <dbReference type="ARBA" id="ARBA00022963"/>
    </source>
</evidence>
<comment type="catalytic activity">
    <reaction evidence="7">
        <text>a 1,2-diacyl-sn-glycero-3-phospho-(1D-myo-inositol-4,5-bisphosphate) + H2O = 1D-myo-inositol 1,4,5-trisphosphate + a 1,2-diacyl-sn-glycerol + H(+)</text>
        <dbReference type="Rhea" id="RHEA:33179"/>
        <dbReference type="ChEBI" id="CHEBI:15377"/>
        <dbReference type="ChEBI" id="CHEBI:15378"/>
        <dbReference type="ChEBI" id="CHEBI:17815"/>
        <dbReference type="ChEBI" id="CHEBI:58456"/>
        <dbReference type="ChEBI" id="CHEBI:203600"/>
        <dbReference type="EC" id="3.1.4.11"/>
    </reaction>
</comment>
<evidence type="ECO:0000256" key="8">
    <source>
        <dbReference type="SAM" id="MobiDB-lite"/>
    </source>
</evidence>
<dbReference type="InterPro" id="IPR035892">
    <property type="entry name" value="C2_domain_sf"/>
</dbReference>
<feature type="domain" description="PI-PLC Y-box" evidence="10">
    <location>
        <begin position="556"/>
        <end position="667"/>
    </location>
</feature>
<dbReference type="FunCoup" id="D3BQ91">
    <property type="interactions" value="74"/>
</dbReference>
<evidence type="ECO:0000313" key="12">
    <source>
        <dbReference type="EMBL" id="EFA76311.1"/>
    </source>
</evidence>
<keyword evidence="13" id="KW-1185">Reference proteome</keyword>
<comment type="caution">
    <text evidence="12">The sequence shown here is derived from an EMBL/GenBank/DDBJ whole genome shotgun (WGS) entry which is preliminary data.</text>
</comment>
<dbReference type="Gene3D" id="1.10.238.10">
    <property type="entry name" value="EF-hand"/>
    <property type="match status" value="2"/>
</dbReference>
<keyword evidence="3 7" id="KW-0378">Hydrolase</keyword>
<keyword evidence="4 7" id="KW-0442">Lipid degradation</keyword>
<dbReference type="PROSITE" id="PS50004">
    <property type="entry name" value="C2"/>
    <property type="match status" value="1"/>
</dbReference>
<dbReference type="PRINTS" id="PR00390">
    <property type="entry name" value="PHPHLIPASEC"/>
</dbReference>
<dbReference type="SMART" id="SM00239">
    <property type="entry name" value="C2"/>
    <property type="match status" value="1"/>
</dbReference>
<dbReference type="STRING" id="670386.D3BQ91"/>
<evidence type="ECO:0000256" key="2">
    <source>
        <dbReference type="ARBA" id="ARBA00012368"/>
    </source>
</evidence>
<dbReference type="Pfam" id="PF00387">
    <property type="entry name" value="PI-PLC-Y"/>
    <property type="match status" value="1"/>
</dbReference>
<reference evidence="12 13" key="1">
    <citation type="journal article" date="2011" name="Genome Res.">
        <title>Phylogeny-wide analysis of social amoeba genomes highlights ancient origins for complex intercellular communication.</title>
        <authorList>
            <person name="Heidel A.J."/>
            <person name="Lawal H.M."/>
            <person name="Felder M."/>
            <person name="Schilde C."/>
            <person name="Helps N.R."/>
            <person name="Tunggal B."/>
            <person name="Rivero F."/>
            <person name="John U."/>
            <person name="Schleicher M."/>
            <person name="Eichinger L."/>
            <person name="Platzer M."/>
            <person name="Noegel A.A."/>
            <person name="Schaap P."/>
            <person name="Gloeckner G."/>
        </authorList>
    </citation>
    <scope>NUCLEOTIDE SEQUENCE [LARGE SCALE GENOMIC DNA]</scope>
    <source>
        <strain evidence="13">ATCC 26659 / Pp 5 / PN500</strain>
    </source>
</reference>
<dbReference type="Gene3D" id="3.20.20.190">
    <property type="entry name" value="Phosphatidylinositol (PI) phosphodiesterase"/>
    <property type="match status" value="1"/>
</dbReference>
<dbReference type="SMART" id="SM00149">
    <property type="entry name" value="PLCYc"/>
    <property type="match status" value="1"/>
</dbReference>
<dbReference type="CDD" id="cd08558">
    <property type="entry name" value="PI-PLCc_eukaryota"/>
    <property type="match status" value="1"/>
</dbReference>